<evidence type="ECO:0000256" key="6">
    <source>
        <dbReference type="ARBA" id="ARBA00023163"/>
    </source>
</evidence>
<keyword evidence="7" id="KW-0539">Nucleus</keyword>
<evidence type="ECO:0000256" key="2">
    <source>
        <dbReference type="ARBA" id="ARBA00022723"/>
    </source>
</evidence>
<dbReference type="SMART" id="SM00355">
    <property type="entry name" value="ZnF_C2H2"/>
    <property type="match status" value="9"/>
</dbReference>
<organism evidence="11 12">
    <name type="scientific">Lentithecium fluviatile CBS 122367</name>
    <dbReference type="NCBI Taxonomy" id="1168545"/>
    <lineage>
        <taxon>Eukaryota</taxon>
        <taxon>Fungi</taxon>
        <taxon>Dikarya</taxon>
        <taxon>Ascomycota</taxon>
        <taxon>Pezizomycotina</taxon>
        <taxon>Dothideomycetes</taxon>
        <taxon>Pleosporomycetidae</taxon>
        <taxon>Pleosporales</taxon>
        <taxon>Massarineae</taxon>
        <taxon>Lentitheciaceae</taxon>
        <taxon>Lentithecium</taxon>
    </lineage>
</organism>
<feature type="domain" description="C2H2-type" evidence="10">
    <location>
        <begin position="66"/>
        <end position="95"/>
    </location>
</feature>
<dbReference type="PANTHER" id="PTHR46179:SF13">
    <property type="entry name" value="C2H2-TYPE DOMAIN-CONTAINING PROTEIN"/>
    <property type="match status" value="1"/>
</dbReference>
<comment type="subcellular location">
    <subcellularLocation>
        <location evidence="1">Nucleus</location>
    </subcellularLocation>
</comment>
<dbReference type="InterPro" id="IPR036236">
    <property type="entry name" value="Znf_C2H2_sf"/>
</dbReference>
<evidence type="ECO:0000256" key="4">
    <source>
        <dbReference type="ARBA" id="ARBA00022833"/>
    </source>
</evidence>
<evidence type="ECO:0000313" key="11">
    <source>
        <dbReference type="EMBL" id="KAF2691556.1"/>
    </source>
</evidence>
<dbReference type="GO" id="GO:0005634">
    <property type="term" value="C:nucleus"/>
    <property type="evidence" value="ECO:0007669"/>
    <property type="project" value="UniProtKB-SubCell"/>
</dbReference>
<dbReference type="InterPro" id="IPR051061">
    <property type="entry name" value="Zinc_finger_trans_reg"/>
</dbReference>
<evidence type="ECO:0000256" key="7">
    <source>
        <dbReference type="ARBA" id="ARBA00023242"/>
    </source>
</evidence>
<keyword evidence="3 8" id="KW-0863">Zinc-finger</keyword>
<dbReference type="GO" id="GO:0006357">
    <property type="term" value="P:regulation of transcription by RNA polymerase II"/>
    <property type="evidence" value="ECO:0007669"/>
    <property type="project" value="TreeGrafter"/>
</dbReference>
<dbReference type="PROSITE" id="PS00028">
    <property type="entry name" value="ZINC_FINGER_C2H2_1"/>
    <property type="match status" value="6"/>
</dbReference>
<keyword evidence="4" id="KW-0862">Zinc</keyword>
<feature type="region of interest" description="Disordered" evidence="9">
    <location>
        <begin position="1"/>
        <end position="21"/>
    </location>
</feature>
<evidence type="ECO:0000256" key="9">
    <source>
        <dbReference type="SAM" id="MobiDB-lite"/>
    </source>
</evidence>
<keyword evidence="6" id="KW-0804">Transcription</keyword>
<keyword evidence="12" id="KW-1185">Reference proteome</keyword>
<dbReference type="Proteomes" id="UP000799291">
    <property type="component" value="Unassembled WGS sequence"/>
</dbReference>
<evidence type="ECO:0000256" key="8">
    <source>
        <dbReference type="PROSITE-ProRule" id="PRU00042"/>
    </source>
</evidence>
<feature type="domain" description="C2H2-type" evidence="10">
    <location>
        <begin position="96"/>
        <end position="126"/>
    </location>
</feature>
<evidence type="ECO:0000256" key="3">
    <source>
        <dbReference type="ARBA" id="ARBA00022771"/>
    </source>
</evidence>
<proteinExistence type="predicted"/>
<sequence>MASKRKDAGAGDAPTRKKARKDTIRALDNFVPDEEFVSDHSEDRIINFTDTGARRAESEARRAWNYVCGFAGCGQRFNRPCRLEAHLRSHNKERPFACTHDGCDKTFPRKDHLQRHLRSSHAEQERNFVCDWVGCGKSFTSNGRLKRHRDVHETKLYCTAYPPCNEAFRKQKTLEAHVRTQHLEAKPYPCTYVDPTTNERCTNGYQTEGKLRKHLANAHVEPEEEEHFCMICIPPGTEFEITQNEAGEITRIPKVPLSFPSREELQAHAKEAHPPTCPICEVKFRDHYSLKKHYQTVHGDPANQPQFPCPREGCYSVFNKRTNLNVHIQAVHDKVPKFFCTADAVSSSKHADLHGWNGDNACGAPFKAKSSLEQHIRTHHLDLPNRKDIRKRAKPRKKQPEPSALDLLTGVGYEQREVSCMIQNCEYRFFRDQDLRRHLLAEHDIPEAEGQEMILERDAMTGGQFWIGGLDEQMFESTEPSMPQTPMPYFENQDPFSGVFDSNLNEFEMMDVEGAELDAAMGLGDLPPATDVHEGLHMDKLLNPVQQFNLQHI</sequence>
<feature type="domain" description="C2H2-type" evidence="10">
    <location>
        <begin position="307"/>
        <end position="332"/>
    </location>
</feature>
<dbReference type="GO" id="GO:0008270">
    <property type="term" value="F:zinc ion binding"/>
    <property type="evidence" value="ECO:0007669"/>
    <property type="project" value="UniProtKB-KW"/>
</dbReference>
<evidence type="ECO:0000256" key="5">
    <source>
        <dbReference type="ARBA" id="ARBA00023015"/>
    </source>
</evidence>
<dbReference type="SUPFAM" id="SSF57667">
    <property type="entry name" value="beta-beta-alpha zinc fingers"/>
    <property type="match status" value="2"/>
</dbReference>
<evidence type="ECO:0000256" key="1">
    <source>
        <dbReference type="ARBA" id="ARBA00004123"/>
    </source>
</evidence>
<dbReference type="PANTHER" id="PTHR46179">
    <property type="entry name" value="ZINC FINGER PROTEIN"/>
    <property type="match status" value="1"/>
</dbReference>
<evidence type="ECO:0000313" key="12">
    <source>
        <dbReference type="Proteomes" id="UP000799291"/>
    </source>
</evidence>
<dbReference type="Gene3D" id="3.30.160.60">
    <property type="entry name" value="Classic Zinc Finger"/>
    <property type="match status" value="6"/>
</dbReference>
<dbReference type="Pfam" id="PF00096">
    <property type="entry name" value="zf-C2H2"/>
    <property type="match status" value="4"/>
</dbReference>
<name>A0A6G1JM42_9PLEO</name>
<feature type="domain" description="C2H2-type" evidence="10">
    <location>
        <begin position="356"/>
        <end position="384"/>
    </location>
</feature>
<feature type="domain" description="C2H2-type" evidence="10">
    <location>
        <begin position="156"/>
        <end position="187"/>
    </location>
</feature>
<protein>
    <submittedName>
        <fullName evidence="11">Zinc finger protein 585A</fullName>
    </submittedName>
</protein>
<gene>
    <name evidence="11" type="ORF">K458DRAFT_411285</name>
</gene>
<dbReference type="AlphaFoldDB" id="A0A6G1JM42"/>
<feature type="domain" description="C2H2-type" evidence="10">
    <location>
        <begin position="128"/>
        <end position="152"/>
    </location>
</feature>
<dbReference type="PROSITE" id="PS50157">
    <property type="entry name" value="ZINC_FINGER_C2H2_2"/>
    <property type="match status" value="6"/>
</dbReference>
<reference evidence="11" key="1">
    <citation type="journal article" date="2020" name="Stud. Mycol.">
        <title>101 Dothideomycetes genomes: a test case for predicting lifestyles and emergence of pathogens.</title>
        <authorList>
            <person name="Haridas S."/>
            <person name="Albert R."/>
            <person name="Binder M."/>
            <person name="Bloem J."/>
            <person name="Labutti K."/>
            <person name="Salamov A."/>
            <person name="Andreopoulos B."/>
            <person name="Baker S."/>
            <person name="Barry K."/>
            <person name="Bills G."/>
            <person name="Bluhm B."/>
            <person name="Cannon C."/>
            <person name="Castanera R."/>
            <person name="Culley D."/>
            <person name="Daum C."/>
            <person name="Ezra D."/>
            <person name="Gonzalez J."/>
            <person name="Henrissat B."/>
            <person name="Kuo A."/>
            <person name="Liang C."/>
            <person name="Lipzen A."/>
            <person name="Lutzoni F."/>
            <person name="Magnuson J."/>
            <person name="Mondo S."/>
            <person name="Nolan M."/>
            <person name="Ohm R."/>
            <person name="Pangilinan J."/>
            <person name="Park H.-J."/>
            <person name="Ramirez L."/>
            <person name="Alfaro M."/>
            <person name="Sun H."/>
            <person name="Tritt A."/>
            <person name="Yoshinaga Y."/>
            <person name="Zwiers L.-H."/>
            <person name="Turgeon B."/>
            <person name="Goodwin S."/>
            <person name="Spatafora J."/>
            <person name="Crous P."/>
            <person name="Grigoriev I."/>
        </authorList>
    </citation>
    <scope>NUCLEOTIDE SEQUENCE</scope>
    <source>
        <strain evidence="11">CBS 122367</strain>
    </source>
</reference>
<accession>A0A6G1JM42</accession>
<dbReference type="EMBL" id="MU005569">
    <property type="protein sequence ID" value="KAF2691556.1"/>
    <property type="molecule type" value="Genomic_DNA"/>
</dbReference>
<dbReference type="OrthoDB" id="4748970at2759"/>
<keyword evidence="2" id="KW-0479">Metal-binding</keyword>
<dbReference type="InterPro" id="IPR013087">
    <property type="entry name" value="Znf_C2H2_type"/>
</dbReference>
<evidence type="ECO:0000259" key="10">
    <source>
        <dbReference type="PROSITE" id="PS50157"/>
    </source>
</evidence>
<keyword evidence="5" id="KW-0805">Transcription regulation</keyword>